<evidence type="ECO:0000259" key="1">
    <source>
        <dbReference type="Pfam" id="PF07735"/>
    </source>
</evidence>
<evidence type="ECO:0000313" key="3">
    <source>
        <dbReference type="Proteomes" id="UP000008281"/>
    </source>
</evidence>
<keyword evidence="3" id="KW-1185">Reference proteome</keyword>
<dbReference type="HOGENOM" id="CLU_028840_5_2_1"/>
<dbReference type="EMBL" id="DS268506">
    <property type="protein sequence ID" value="EFP13502.1"/>
    <property type="molecule type" value="Genomic_DNA"/>
</dbReference>
<dbReference type="OrthoDB" id="10661903at2759"/>
<sequence length="305" mass="35198">MEFIEVFAFSFISKKTRNLSKILCKKISFCYIDMVIVNNCLRMSIALTNGSFFALYFYPDASKTVEVFYPYKKIQWKSVGLSTKQWIERLFDVNNCSSLREVILDGTPDYDLFSFLNVVPQISNLHVSHNCTNTFVTEALQILLPVTSSITFSKLPFSNREEFQRVWMGNIDCLCIQYDNLSSVKFNIDDLLASNAVKLELSDVPMSLRDLNIFFSCWLNKTSNHRLKHLSVKSLEDINEDVLLDGLDATRSTEKRTRKFRSTNMFTQLTTFTGVFKVRRIDGKLAAITFGNHFSETLINFDVWS</sequence>
<dbReference type="Proteomes" id="UP000008281">
    <property type="component" value="Unassembled WGS sequence"/>
</dbReference>
<proteinExistence type="predicted"/>
<dbReference type="FunCoup" id="E3N0N7">
    <property type="interactions" value="1160"/>
</dbReference>
<dbReference type="Pfam" id="PF07735">
    <property type="entry name" value="FBA_2"/>
    <property type="match status" value="1"/>
</dbReference>
<name>E3N0N7_CAERE</name>
<dbReference type="InParanoid" id="E3N0N7"/>
<dbReference type="PANTHER" id="PTHR22899:SF0">
    <property type="entry name" value="F-BOX ASSOCIATED DOMAIN-CONTAINING PROTEIN-RELATED"/>
    <property type="match status" value="1"/>
</dbReference>
<feature type="domain" description="Sdz-33 F-box" evidence="1">
    <location>
        <begin position="162"/>
        <end position="232"/>
    </location>
</feature>
<dbReference type="InterPro" id="IPR053222">
    <property type="entry name" value="Zygotic_Embryogenesis-Asso"/>
</dbReference>
<dbReference type="OMA" id="EPNINVF"/>
<dbReference type="InterPro" id="IPR012885">
    <property type="entry name" value="F-box_Sdz-33"/>
</dbReference>
<accession>E3N0N7</accession>
<protein>
    <recommendedName>
        <fullName evidence="1">Sdz-33 F-box domain-containing protein</fullName>
    </recommendedName>
</protein>
<reference evidence="2" key="1">
    <citation type="submission" date="2007-07" db="EMBL/GenBank/DDBJ databases">
        <title>PCAP assembly of the Caenorhabditis remanei genome.</title>
        <authorList>
            <consortium name="The Caenorhabditis remanei Sequencing Consortium"/>
            <person name="Wilson R.K."/>
        </authorList>
    </citation>
    <scope>NUCLEOTIDE SEQUENCE [LARGE SCALE GENOMIC DNA]</scope>
    <source>
        <strain evidence="2">PB4641</strain>
    </source>
</reference>
<dbReference type="PANTHER" id="PTHR22899">
    <property type="entry name" value="CYCLIN-RELATED F-BOX FAMILY"/>
    <property type="match status" value="1"/>
</dbReference>
<evidence type="ECO:0000313" key="2">
    <source>
        <dbReference type="EMBL" id="EFP13502.1"/>
    </source>
</evidence>
<organism evidence="3">
    <name type="scientific">Caenorhabditis remanei</name>
    <name type="common">Caenorhabditis vulgaris</name>
    <dbReference type="NCBI Taxonomy" id="31234"/>
    <lineage>
        <taxon>Eukaryota</taxon>
        <taxon>Metazoa</taxon>
        <taxon>Ecdysozoa</taxon>
        <taxon>Nematoda</taxon>
        <taxon>Chromadorea</taxon>
        <taxon>Rhabditida</taxon>
        <taxon>Rhabditina</taxon>
        <taxon>Rhabditomorpha</taxon>
        <taxon>Rhabditoidea</taxon>
        <taxon>Rhabditidae</taxon>
        <taxon>Peloderinae</taxon>
        <taxon>Caenorhabditis</taxon>
    </lineage>
</organism>
<gene>
    <name evidence="2" type="ORF">CRE_10515</name>
</gene>
<dbReference type="AlphaFoldDB" id="E3N0N7"/>